<organism evidence="8 9">
    <name type="scientific">Nematostella vectensis</name>
    <name type="common">Starlet sea anemone</name>
    <dbReference type="NCBI Taxonomy" id="45351"/>
    <lineage>
        <taxon>Eukaryota</taxon>
        <taxon>Metazoa</taxon>
        <taxon>Cnidaria</taxon>
        <taxon>Anthozoa</taxon>
        <taxon>Hexacorallia</taxon>
        <taxon>Actiniaria</taxon>
        <taxon>Edwardsiidae</taxon>
        <taxon>Nematostella</taxon>
    </lineage>
</organism>
<evidence type="ECO:0000256" key="1">
    <source>
        <dbReference type="ARBA" id="ARBA00004141"/>
    </source>
</evidence>
<keyword evidence="3" id="KW-1133">Transmembrane helix</keyword>
<dbReference type="SUPFAM" id="SSF53822">
    <property type="entry name" value="Periplasmic binding protein-like I"/>
    <property type="match status" value="1"/>
</dbReference>
<keyword evidence="2" id="KW-0812">Transmembrane</keyword>
<name>A7TAV0_NEMVE</name>
<gene>
    <name evidence="8" type="ORF">NEMVEDRAFT_v1g9673</name>
</gene>
<feature type="non-terminal residue" evidence="8">
    <location>
        <position position="54"/>
    </location>
</feature>
<dbReference type="PRINTS" id="PR00248">
    <property type="entry name" value="GPCRMGR"/>
</dbReference>
<dbReference type="InterPro" id="IPR028082">
    <property type="entry name" value="Peripla_BP_I"/>
</dbReference>
<reference evidence="8 9" key="1">
    <citation type="journal article" date="2007" name="Science">
        <title>Sea anemone genome reveals ancestral eumetazoan gene repertoire and genomic organization.</title>
        <authorList>
            <person name="Putnam N.H."/>
            <person name="Srivastava M."/>
            <person name="Hellsten U."/>
            <person name="Dirks B."/>
            <person name="Chapman J."/>
            <person name="Salamov A."/>
            <person name="Terry A."/>
            <person name="Shapiro H."/>
            <person name="Lindquist E."/>
            <person name="Kapitonov V.V."/>
            <person name="Jurka J."/>
            <person name="Genikhovich G."/>
            <person name="Grigoriev I.V."/>
            <person name="Lucas S.M."/>
            <person name="Steele R.E."/>
            <person name="Finnerty J.R."/>
            <person name="Technau U."/>
            <person name="Martindale M.Q."/>
            <person name="Rokhsar D.S."/>
        </authorList>
    </citation>
    <scope>NUCLEOTIDE SEQUENCE [LARGE SCALE GENOMIC DNA]</scope>
    <source>
        <strain evidence="9">CH2 X CH6</strain>
    </source>
</reference>
<evidence type="ECO:0000256" key="5">
    <source>
        <dbReference type="ARBA" id="ARBA00023170"/>
    </source>
</evidence>
<dbReference type="PhylomeDB" id="A7TAV0"/>
<dbReference type="STRING" id="45351.A7TAV0"/>
<sequence>RFRYFYRTVPSDTLQAKAMVDIIHTFQWSFVITVASDNEYGRSGISALKEMAQR</sequence>
<dbReference type="GO" id="GO:0004930">
    <property type="term" value="F:G protein-coupled receptor activity"/>
    <property type="evidence" value="ECO:0007669"/>
    <property type="project" value="InterPro"/>
</dbReference>
<dbReference type="PANTHER" id="PTHR24060">
    <property type="entry name" value="METABOTROPIC GLUTAMATE RECEPTOR"/>
    <property type="match status" value="1"/>
</dbReference>
<evidence type="ECO:0000256" key="6">
    <source>
        <dbReference type="ARBA" id="ARBA00023180"/>
    </source>
</evidence>
<protein>
    <recommendedName>
        <fullName evidence="7">Receptor ligand binding region domain-containing protein</fullName>
    </recommendedName>
</protein>
<evidence type="ECO:0000313" key="8">
    <source>
        <dbReference type="EMBL" id="EDO26867.1"/>
    </source>
</evidence>
<dbReference type="InParanoid" id="A7TAV0"/>
<evidence type="ECO:0000256" key="4">
    <source>
        <dbReference type="ARBA" id="ARBA00023136"/>
    </source>
</evidence>
<dbReference type="Proteomes" id="UP000001593">
    <property type="component" value="Unassembled WGS sequence"/>
</dbReference>
<dbReference type="KEGG" id="nve:5497089"/>
<dbReference type="HOGENOM" id="CLU_005389_0_0_1"/>
<dbReference type="eggNOG" id="KOG1056">
    <property type="taxonomic scope" value="Eukaryota"/>
</dbReference>
<evidence type="ECO:0000259" key="7">
    <source>
        <dbReference type="Pfam" id="PF01094"/>
    </source>
</evidence>
<keyword evidence="5" id="KW-0675">Receptor</keyword>
<feature type="domain" description="Receptor ligand binding region" evidence="7">
    <location>
        <begin position="1"/>
        <end position="53"/>
    </location>
</feature>
<dbReference type="Pfam" id="PF01094">
    <property type="entry name" value="ANF_receptor"/>
    <property type="match status" value="1"/>
</dbReference>
<keyword evidence="6" id="KW-0325">Glycoprotein</keyword>
<dbReference type="EMBL" id="DS474469">
    <property type="protein sequence ID" value="EDO26867.1"/>
    <property type="molecule type" value="Genomic_DNA"/>
</dbReference>
<dbReference type="InterPro" id="IPR050726">
    <property type="entry name" value="mGluR"/>
</dbReference>
<dbReference type="GO" id="GO:0016020">
    <property type="term" value="C:membrane"/>
    <property type="evidence" value="ECO:0007669"/>
    <property type="project" value="UniProtKB-SubCell"/>
</dbReference>
<dbReference type="AlphaFoldDB" id="A7TAV0"/>
<accession>A7TAV0</accession>
<evidence type="ECO:0000256" key="3">
    <source>
        <dbReference type="ARBA" id="ARBA00022989"/>
    </source>
</evidence>
<proteinExistence type="predicted"/>
<feature type="non-terminal residue" evidence="8">
    <location>
        <position position="1"/>
    </location>
</feature>
<dbReference type="InterPro" id="IPR000337">
    <property type="entry name" value="GPCR_3"/>
</dbReference>
<comment type="subcellular location">
    <subcellularLocation>
        <location evidence="1">Membrane</location>
        <topology evidence="1">Multi-pass membrane protein</topology>
    </subcellularLocation>
</comment>
<dbReference type="Gene3D" id="3.40.50.2300">
    <property type="match status" value="2"/>
</dbReference>
<evidence type="ECO:0000256" key="2">
    <source>
        <dbReference type="ARBA" id="ARBA00022692"/>
    </source>
</evidence>
<keyword evidence="4" id="KW-0472">Membrane</keyword>
<dbReference type="InterPro" id="IPR001828">
    <property type="entry name" value="ANF_lig-bd_rcpt"/>
</dbReference>
<keyword evidence="9" id="KW-1185">Reference proteome</keyword>
<evidence type="ECO:0000313" key="9">
    <source>
        <dbReference type="Proteomes" id="UP000001593"/>
    </source>
</evidence>